<gene>
    <name evidence="1" type="ORF">DVR09_15685</name>
</gene>
<evidence type="ECO:0000313" key="1">
    <source>
        <dbReference type="EMBL" id="AXK43894.1"/>
    </source>
</evidence>
<geneLocation type="plasmid" evidence="1 2">
    <name>unnamed</name>
</geneLocation>
<proteinExistence type="predicted"/>
<reference evidence="1 2" key="1">
    <citation type="submission" date="2018-07" db="EMBL/GenBank/DDBJ databases">
        <title>Genome sequence of Erythrobacter strain YH-07, an antagonistic bacterium isolated from Yellow Sea.</title>
        <authorList>
            <person name="Tang T."/>
            <person name="Liu Q."/>
            <person name="Sun X."/>
        </authorList>
    </citation>
    <scope>NUCLEOTIDE SEQUENCE [LARGE SCALE GENOMIC DNA]</scope>
    <source>
        <strain evidence="1 2">YH-07</strain>
        <plasmid evidence="1 2">unnamed</plasmid>
    </source>
</reference>
<organism evidence="1 2">
    <name type="scientific">Erythrobacter aureus</name>
    <dbReference type="NCBI Taxonomy" id="2182384"/>
    <lineage>
        <taxon>Bacteria</taxon>
        <taxon>Pseudomonadati</taxon>
        <taxon>Pseudomonadota</taxon>
        <taxon>Alphaproteobacteria</taxon>
        <taxon>Sphingomonadales</taxon>
        <taxon>Erythrobacteraceae</taxon>
        <taxon>Erythrobacter/Porphyrobacter group</taxon>
        <taxon>Erythrobacter</taxon>
    </lineage>
</organism>
<keyword evidence="2" id="KW-1185">Reference proteome</keyword>
<evidence type="ECO:0000313" key="2">
    <source>
        <dbReference type="Proteomes" id="UP000254508"/>
    </source>
</evidence>
<protein>
    <submittedName>
        <fullName evidence="1">Uncharacterized protein</fullName>
    </submittedName>
</protein>
<name>A0A345YIZ2_9SPHN</name>
<keyword evidence="1" id="KW-0614">Plasmid</keyword>
<dbReference type="AlphaFoldDB" id="A0A345YIZ2"/>
<dbReference type="EMBL" id="CP031358">
    <property type="protein sequence ID" value="AXK43894.1"/>
    <property type="molecule type" value="Genomic_DNA"/>
</dbReference>
<accession>A0A345YIZ2</accession>
<dbReference type="KEGG" id="err:DVR09_15685"/>
<dbReference type="Proteomes" id="UP000254508">
    <property type="component" value="Plasmid unnamed"/>
</dbReference>
<sequence>MKMTAQRATRLAPAARKTAASRPYNFAVEPQGLIKIAGDTLRFRARLTSGTGEVRFHDAVVENTPEDPDLVNRTSALLISGGGRLLISFAPRLVKGRGRKSYLRTFACVVGIPVTAQEAAQKAGQLTLAL</sequence>